<comment type="similarity">
    <text evidence="2">Belongs to the V-ATPase 116 kDa subunit family.</text>
</comment>
<dbReference type="Pfam" id="PF01496">
    <property type="entry name" value="V_ATPase_I"/>
    <property type="match status" value="1"/>
</dbReference>
<feature type="transmembrane region" description="Helical" evidence="9">
    <location>
        <begin position="510"/>
        <end position="528"/>
    </location>
</feature>
<feature type="transmembrane region" description="Helical" evidence="9">
    <location>
        <begin position="486"/>
        <end position="504"/>
    </location>
</feature>
<evidence type="ECO:0000256" key="1">
    <source>
        <dbReference type="ARBA" id="ARBA00004141"/>
    </source>
</evidence>
<sequence>MAIAKMQKVSLVTAPSNKEKLLYTLQTMQNIEVSDLSLKITGDDLTFNNNYQNQNDYQVLYERGREVLKFLSQYQSKVSLKEKITAKRPEMTMDQLHESVDDDAALALIEQVEALRQKRNDIQDQRQHVEDEQTAIAKWRALSVDPQSLTALDLFDVRLGTIPNDENRVHFNQLKANEHVAVEEIFADENEIGVAVVALPTYKDDLQAALSENYFSEVDFAYSQTPEASFQKLEQERKQLIEDEKQVVNQLKDLQGSKATIQLAVEEFFNRSQRANAAKLSYDNQQLSLFSGWVEETQVGELQSVLENTFDNQEIAVILEEITEEEIEADEVPIKLNNSGIVAPFEMITEMYSLPNYREKDPSNWVAIFYMLFFAMMMGDFGYGALLWLGTFIALKVMDLRKGAKRFVTFGHILSYPTMLVGLAYGSAFGVTLPFGIINPTEDALTLMIISLVIGYVHIFVGLCLNIRLQVARKEWANAYNDGIGWLSLMIALAIGIAGMMLGIPVLITIATWIAIIAAVGIVLVPVFTSDNKAVGGVVGLYNLYGVSSYVGDFVSYTRLMALGISGGAIGMSFNILFTILPTPVRFTAGIALIIVLQLFNMFLSLLSAYVHSMRLIFVEFFGKFYEGGGRAFKPIRTLQEFVSLKDVKEN</sequence>
<organism evidence="10 11">
    <name type="scientific">Aerococcus agrisoli</name>
    <dbReference type="NCBI Taxonomy" id="2487350"/>
    <lineage>
        <taxon>Bacteria</taxon>
        <taxon>Bacillati</taxon>
        <taxon>Bacillota</taxon>
        <taxon>Bacilli</taxon>
        <taxon>Lactobacillales</taxon>
        <taxon>Aerococcaceae</taxon>
        <taxon>Aerococcus</taxon>
    </lineage>
</organism>
<gene>
    <name evidence="10" type="ORF">EF384_00080</name>
</gene>
<dbReference type="EMBL" id="RKMG01000001">
    <property type="protein sequence ID" value="RPA65436.1"/>
    <property type="molecule type" value="Genomic_DNA"/>
</dbReference>
<dbReference type="InterPro" id="IPR002490">
    <property type="entry name" value="V-ATPase_116kDa_su"/>
</dbReference>
<evidence type="ECO:0000256" key="4">
    <source>
        <dbReference type="ARBA" id="ARBA00022692"/>
    </source>
</evidence>
<evidence type="ECO:0000313" key="10">
    <source>
        <dbReference type="EMBL" id="RPA65436.1"/>
    </source>
</evidence>
<dbReference type="OrthoDB" id="9803814at2"/>
<evidence type="ECO:0000313" key="11">
    <source>
        <dbReference type="Proteomes" id="UP000273977"/>
    </source>
</evidence>
<dbReference type="GO" id="GO:0007035">
    <property type="term" value="P:vacuolar acidification"/>
    <property type="evidence" value="ECO:0007669"/>
    <property type="project" value="TreeGrafter"/>
</dbReference>
<protein>
    <submittedName>
        <fullName evidence="10">V-type ATP synthase subunit I</fullName>
    </submittedName>
</protein>
<reference evidence="10 11" key="1">
    <citation type="submission" date="2018-11" db="EMBL/GenBank/DDBJ databases">
        <title>Aerococcus sp. SJQ22, whole genome shotgun sequence.</title>
        <authorList>
            <person name="Sun L."/>
            <person name="Gao X."/>
            <person name="Chen W."/>
            <person name="Huang K."/>
        </authorList>
    </citation>
    <scope>NUCLEOTIDE SEQUENCE [LARGE SCALE GENOMIC DNA]</scope>
    <source>
        <strain evidence="10 11">SJQ22</strain>
    </source>
</reference>
<proteinExistence type="inferred from homology"/>
<evidence type="ECO:0000256" key="3">
    <source>
        <dbReference type="ARBA" id="ARBA00022448"/>
    </source>
</evidence>
<keyword evidence="8" id="KW-0175">Coiled coil</keyword>
<keyword evidence="5 9" id="KW-1133">Transmembrane helix</keyword>
<name>A0A3N4GXJ1_9LACT</name>
<dbReference type="GO" id="GO:0046961">
    <property type="term" value="F:proton-transporting ATPase activity, rotational mechanism"/>
    <property type="evidence" value="ECO:0007669"/>
    <property type="project" value="InterPro"/>
</dbReference>
<keyword evidence="11" id="KW-1185">Reference proteome</keyword>
<evidence type="ECO:0000256" key="2">
    <source>
        <dbReference type="ARBA" id="ARBA00009904"/>
    </source>
</evidence>
<dbReference type="GO" id="GO:0016471">
    <property type="term" value="C:vacuolar proton-transporting V-type ATPase complex"/>
    <property type="evidence" value="ECO:0007669"/>
    <property type="project" value="TreeGrafter"/>
</dbReference>
<comment type="caution">
    <text evidence="10">The sequence shown here is derived from an EMBL/GenBank/DDBJ whole genome shotgun (WGS) entry which is preliminary data.</text>
</comment>
<dbReference type="Proteomes" id="UP000273977">
    <property type="component" value="Unassembled WGS sequence"/>
</dbReference>
<feature type="transmembrane region" description="Helical" evidence="9">
    <location>
        <begin position="444"/>
        <end position="465"/>
    </location>
</feature>
<evidence type="ECO:0000256" key="7">
    <source>
        <dbReference type="ARBA" id="ARBA00023136"/>
    </source>
</evidence>
<comment type="subcellular location">
    <subcellularLocation>
        <location evidence="1">Membrane</location>
        <topology evidence="1">Multi-pass membrane protein</topology>
    </subcellularLocation>
</comment>
<dbReference type="RefSeq" id="WP_123778971.1">
    <property type="nucleotide sequence ID" value="NZ_RKMG01000001.1"/>
</dbReference>
<dbReference type="PANTHER" id="PTHR11629:SF63">
    <property type="entry name" value="V-TYPE PROTON ATPASE SUBUNIT A"/>
    <property type="match status" value="1"/>
</dbReference>
<dbReference type="GO" id="GO:0033179">
    <property type="term" value="C:proton-transporting V-type ATPase, V0 domain"/>
    <property type="evidence" value="ECO:0007669"/>
    <property type="project" value="InterPro"/>
</dbReference>
<dbReference type="PANTHER" id="PTHR11629">
    <property type="entry name" value="VACUOLAR PROTON ATPASES"/>
    <property type="match status" value="1"/>
</dbReference>
<feature type="transmembrane region" description="Helical" evidence="9">
    <location>
        <begin position="365"/>
        <end position="395"/>
    </location>
</feature>
<keyword evidence="3" id="KW-0813">Transport</keyword>
<evidence type="ECO:0000256" key="5">
    <source>
        <dbReference type="ARBA" id="ARBA00022989"/>
    </source>
</evidence>
<feature type="transmembrane region" description="Helical" evidence="9">
    <location>
        <begin position="416"/>
        <end position="438"/>
    </location>
</feature>
<dbReference type="AlphaFoldDB" id="A0A3N4GXJ1"/>
<keyword evidence="7 9" id="KW-0472">Membrane</keyword>
<feature type="transmembrane region" description="Helical" evidence="9">
    <location>
        <begin position="587"/>
        <end position="611"/>
    </location>
</feature>
<accession>A0A3N4GXJ1</accession>
<keyword evidence="4 9" id="KW-0812">Transmembrane</keyword>
<keyword evidence="6" id="KW-0406">Ion transport</keyword>
<dbReference type="GO" id="GO:0051117">
    <property type="term" value="F:ATPase binding"/>
    <property type="evidence" value="ECO:0007669"/>
    <property type="project" value="TreeGrafter"/>
</dbReference>
<feature type="transmembrane region" description="Helical" evidence="9">
    <location>
        <begin position="560"/>
        <end position="581"/>
    </location>
</feature>
<evidence type="ECO:0000256" key="8">
    <source>
        <dbReference type="SAM" id="Coils"/>
    </source>
</evidence>
<evidence type="ECO:0000256" key="9">
    <source>
        <dbReference type="SAM" id="Phobius"/>
    </source>
</evidence>
<evidence type="ECO:0000256" key="6">
    <source>
        <dbReference type="ARBA" id="ARBA00023065"/>
    </source>
</evidence>
<feature type="coiled-coil region" evidence="8">
    <location>
        <begin position="105"/>
        <end position="135"/>
    </location>
</feature>